<evidence type="ECO:0000313" key="2">
    <source>
        <dbReference type="Proteomes" id="UP000320390"/>
    </source>
</evidence>
<dbReference type="Proteomes" id="UP000320390">
    <property type="component" value="Chromosome"/>
</dbReference>
<keyword evidence="2" id="KW-1185">Reference proteome</keyword>
<reference evidence="1 2" key="1">
    <citation type="submission" date="2019-02" db="EMBL/GenBank/DDBJ databases">
        <title>Deep-cultivation of Planctomycetes and their phenomic and genomic characterization uncovers novel biology.</title>
        <authorList>
            <person name="Wiegand S."/>
            <person name="Jogler M."/>
            <person name="Boedeker C."/>
            <person name="Pinto D."/>
            <person name="Vollmers J."/>
            <person name="Rivas-Marin E."/>
            <person name="Kohn T."/>
            <person name="Peeters S.H."/>
            <person name="Heuer A."/>
            <person name="Rast P."/>
            <person name="Oberbeckmann S."/>
            <person name="Bunk B."/>
            <person name="Jeske O."/>
            <person name="Meyerdierks A."/>
            <person name="Storesund J.E."/>
            <person name="Kallscheuer N."/>
            <person name="Luecker S."/>
            <person name="Lage O.M."/>
            <person name="Pohl T."/>
            <person name="Merkel B.J."/>
            <person name="Hornburger P."/>
            <person name="Mueller R.-W."/>
            <person name="Bruemmer F."/>
            <person name="Labrenz M."/>
            <person name="Spormann A.M."/>
            <person name="Op den Camp H."/>
            <person name="Overmann J."/>
            <person name="Amann R."/>
            <person name="Jetten M.S.M."/>
            <person name="Mascher T."/>
            <person name="Medema M.H."/>
            <person name="Devos D.P."/>
            <person name="Kaster A.-K."/>
            <person name="Ovreas L."/>
            <person name="Rohde M."/>
            <person name="Galperin M.Y."/>
            <person name="Jogler C."/>
        </authorList>
    </citation>
    <scope>NUCLEOTIDE SEQUENCE [LARGE SCALE GENOMIC DNA]</scope>
    <source>
        <strain evidence="1 2">Poly30</strain>
    </source>
</reference>
<dbReference type="EMBL" id="CP036434">
    <property type="protein sequence ID" value="QDV08772.1"/>
    <property type="molecule type" value="Genomic_DNA"/>
</dbReference>
<sequence length="48" mass="4988">MWFAALAVASNATAQFIAVTSDADLIAISSDFDGDHVLEADLDLGGFD</sequence>
<accession>A0A518EXF0</accession>
<protein>
    <submittedName>
        <fullName evidence="1">Uncharacterized protein</fullName>
    </submittedName>
</protein>
<proteinExistence type="predicted"/>
<gene>
    <name evidence="1" type="ORF">Poly30_43270</name>
</gene>
<dbReference type="RefSeq" id="WP_419190452.1">
    <property type="nucleotide sequence ID" value="NZ_CP036434.1"/>
</dbReference>
<organism evidence="1 2">
    <name type="scientific">Saltatorellus ferox</name>
    <dbReference type="NCBI Taxonomy" id="2528018"/>
    <lineage>
        <taxon>Bacteria</taxon>
        <taxon>Pseudomonadati</taxon>
        <taxon>Planctomycetota</taxon>
        <taxon>Planctomycetia</taxon>
        <taxon>Planctomycetia incertae sedis</taxon>
        <taxon>Saltatorellus</taxon>
    </lineage>
</organism>
<dbReference type="AlphaFoldDB" id="A0A518EXF0"/>
<evidence type="ECO:0000313" key="1">
    <source>
        <dbReference type="EMBL" id="QDV08772.1"/>
    </source>
</evidence>
<name>A0A518EXF0_9BACT</name>